<dbReference type="RefSeq" id="WP_173783698.1">
    <property type="nucleotide sequence ID" value="NZ_JACOOX010000005.1"/>
</dbReference>
<keyword evidence="2" id="KW-1185">Reference proteome</keyword>
<gene>
    <name evidence="1" type="ORF">H8S09_09350</name>
</gene>
<dbReference type="AlphaFoldDB" id="A0A8I0APU1"/>
<dbReference type="EMBL" id="JACOOX010000005">
    <property type="protein sequence ID" value="MBC5663094.1"/>
    <property type="molecule type" value="Genomic_DNA"/>
</dbReference>
<dbReference type="Proteomes" id="UP000615234">
    <property type="component" value="Unassembled WGS sequence"/>
</dbReference>
<reference evidence="1 2" key="1">
    <citation type="submission" date="2020-08" db="EMBL/GenBank/DDBJ databases">
        <title>Genome public.</title>
        <authorList>
            <person name="Liu C."/>
            <person name="Sun Q."/>
        </authorList>
    </citation>
    <scope>NUCLEOTIDE SEQUENCE [LARGE SCALE GENOMIC DNA]</scope>
    <source>
        <strain evidence="1 2">NSJ-10</strain>
    </source>
</reference>
<sequence length="59" mass="7134">MERKKKRKTARKRCNTCIHFKLSVNPETKRSSYVCELDGRYAKSYLELRACRSPRFKHK</sequence>
<evidence type="ECO:0000313" key="2">
    <source>
        <dbReference type="Proteomes" id="UP000615234"/>
    </source>
</evidence>
<accession>A0A8I0APU1</accession>
<protein>
    <submittedName>
        <fullName evidence="1">Uncharacterized protein</fullName>
    </submittedName>
</protein>
<proteinExistence type="predicted"/>
<evidence type="ECO:0000313" key="1">
    <source>
        <dbReference type="EMBL" id="MBC5663094.1"/>
    </source>
</evidence>
<organism evidence="1 2">
    <name type="scientific">Coprococcus hominis</name>
    <name type="common">ex Liu et al. 2022</name>
    <dbReference type="NCBI Taxonomy" id="2763039"/>
    <lineage>
        <taxon>Bacteria</taxon>
        <taxon>Bacillati</taxon>
        <taxon>Bacillota</taxon>
        <taxon>Clostridia</taxon>
        <taxon>Lachnospirales</taxon>
        <taxon>Lachnospiraceae</taxon>
        <taxon>Coprococcus</taxon>
    </lineage>
</organism>
<name>A0A8I0APU1_9FIRM</name>
<comment type="caution">
    <text evidence="1">The sequence shown here is derived from an EMBL/GenBank/DDBJ whole genome shotgun (WGS) entry which is preliminary data.</text>
</comment>